<feature type="compositionally biased region" description="Gly residues" evidence="14">
    <location>
        <begin position="129"/>
        <end position="141"/>
    </location>
</feature>
<proteinExistence type="inferred from homology"/>
<evidence type="ECO:0000256" key="6">
    <source>
        <dbReference type="ARBA" id="ARBA00023015"/>
    </source>
</evidence>
<feature type="domain" description="Bromo" evidence="15">
    <location>
        <begin position="867"/>
        <end position="904"/>
    </location>
</feature>
<evidence type="ECO:0000256" key="13">
    <source>
        <dbReference type="PROSITE-ProRule" id="PRU00035"/>
    </source>
</evidence>
<dbReference type="EC" id="2.3.1.48" evidence="4"/>
<evidence type="ECO:0000256" key="10">
    <source>
        <dbReference type="ARBA" id="ARBA00023242"/>
    </source>
</evidence>
<reference evidence="17" key="2">
    <citation type="submission" date="2025-08" db="UniProtKB">
        <authorList>
            <consortium name="Ensembl"/>
        </authorList>
    </citation>
    <scope>IDENTIFICATION</scope>
</reference>
<dbReference type="InterPro" id="IPR009464">
    <property type="entry name" value="PCAF_N"/>
</dbReference>
<dbReference type="Gene3D" id="1.20.920.10">
    <property type="entry name" value="Bromodomain-like"/>
    <property type="match status" value="1"/>
</dbReference>
<evidence type="ECO:0000256" key="4">
    <source>
        <dbReference type="ARBA" id="ARBA00013184"/>
    </source>
</evidence>
<dbReference type="SUPFAM" id="SSF55729">
    <property type="entry name" value="Acyl-CoA N-acyltransferases (Nat)"/>
    <property type="match status" value="1"/>
</dbReference>
<feature type="compositionally biased region" description="Gly residues" evidence="14">
    <location>
        <begin position="66"/>
        <end position="80"/>
    </location>
</feature>
<dbReference type="CDD" id="cd04301">
    <property type="entry name" value="NAT_SF"/>
    <property type="match status" value="1"/>
</dbReference>
<reference evidence="17 18" key="1">
    <citation type="submission" date="2018-11" db="EMBL/GenBank/DDBJ databases">
        <title>Haplotype-resolved cattle genomes.</title>
        <authorList>
            <person name="Low W.Y."/>
            <person name="Tearle R."/>
            <person name="Bickhart D.M."/>
            <person name="Rosen B.D."/>
            <person name="Koren S."/>
            <person name="Rhie A."/>
            <person name="Hiendleder S."/>
            <person name="Phillippy A.M."/>
            <person name="Smith T.P.L."/>
            <person name="Williams J.L."/>
        </authorList>
    </citation>
    <scope>NUCLEOTIDE SEQUENCE [LARGE SCALE GENOMIC DNA]</scope>
</reference>
<evidence type="ECO:0000313" key="18">
    <source>
        <dbReference type="Proteomes" id="UP000314981"/>
    </source>
</evidence>
<keyword evidence="11" id="KW-0012">Acyltransferase</keyword>
<keyword evidence="8" id="KW-0804">Transcription</keyword>
<feature type="compositionally biased region" description="Low complexity" evidence="14">
    <location>
        <begin position="167"/>
        <end position="183"/>
    </location>
</feature>
<dbReference type="SUPFAM" id="SSF47370">
    <property type="entry name" value="Bromodomain"/>
    <property type="match status" value="1"/>
</dbReference>
<feature type="compositionally biased region" description="Basic residues" evidence="14">
    <location>
        <begin position="156"/>
        <end position="166"/>
    </location>
</feature>
<dbReference type="PROSITE" id="PS51186">
    <property type="entry name" value="GNAT"/>
    <property type="match status" value="1"/>
</dbReference>
<evidence type="ECO:0000313" key="17">
    <source>
        <dbReference type="Ensembl" id="ENSBIXP00000044305.1"/>
    </source>
</evidence>
<evidence type="ECO:0000256" key="5">
    <source>
        <dbReference type="ARBA" id="ARBA00022679"/>
    </source>
</evidence>
<feature type="compositionally biased region" description="Gly residues" evidence="14">
    <location>
        <begin position="96"/>
        <end position="107"/>
    </location>
</feature>
<protein>
    <recommendedName>
        <fullName evidence="4">histone acetyltransferase</fullName>
        <ecNumber evidence="4">2.3.1.48</ecNumber>
    </recommendedName>
</protein>
<comment type="subcellular location">
    <subcellularLocation>
        <location evidence="2">Cytoplasm</location>
        <location evidence="2">Cytoskeleton</location>
        <location evidence="2">Microtubule organizing center</location>
        <location evidence="2">Centrosome</location>
    </subcellularLocation>
    <subcellularLocation>
        <location evidence="1">Nucleus</location>
    </subcellularLocation>
</comment>
<feature type="compositionally biased region" description="Low complexity" evidence="14">
    <location>
        <begin position="108"/>
        <end position="128"/>
    </location>
</feature>
<keyword evidence="10" id="KW-0539">Nucleus</keyword>
<dbReference type="Pfam" id="PF00583">
    <property type="entry name" value="Acetyltransf_1"/>
    <property type="match status" value="1"/>
</dbReference>
<dbReference type="GO" id="GO:0043992">
    <property type="term" value="F:histone H3K9 acetyltransferase activity"/>
    <property type="evidence" value="ECO:0007669"/>
    <property type="project" value="UniProtKB-ARBA"/>
</dbReference>
<feature type="region of interest" description="Disordered" evidence="14">
    <location>
        <begin position="15"/>
        <end position="217"/>
    </location>
</feature>
<keyword evidence="7 13" id="KW-0103">Bromodomain</keyword>
<evidence type="ECO:0000256" key="8">
    <source>
        <dbReference type="ARBA" id="ARBA00023163"/>
    </source>
</evidence>
<comment type="catalytic activity">
    <reaction evidence="12">
        <text>L-lysyl-[histone] + acetyl-CoA = N(6)-acetyl-L-lysyl-[histone] + CoA + H(+)</text>
        <dbReference type="Rhea" id="RHEA:21992"/>
        <dbReference type="Rhea" id="RHEA-COMP:9845"/>
        <dbReference type="Rhea" id="RHEA-COMP:11338"/>
        <dbReference type="ChEBI" id="CHEBI:15378"/>
        <dbReference type="ChEBI" id="CHEBI:29969"/>
        <dbReference type="ChEBI" id="CHEBI:57287"/>
        <dbReference type="ChEBI" id="CHEBI:57288"/>
        <dbReference type="ChEBI" id="CHEBI:61930"/>
        <dbReference type="EC" id="2.3.1.48"/>
    </reaction>
    <physiologicalReaction direction="left-to-right" evidence="12">
        <dbReference type="Rhea" id="RHEA:21993"/>
    </physiologicalReaction>
</comment>
<dbReference type="GO" id="GO:0045944">
    <property type="term" value="P:positive regulation of transcription by RNA polymerase II"/>
    <property type="evidence" value="ECO:0007669"/>
    <property type="project" value="TreeGrafter"/>
</dbReference>
<feature type="compositionally biased region" description="Pro residues" evidence="14">
    <location>
        <begin position="186"/>
        <end position="199"/>
    </location>
</feature>
<dbReference type="Pfam" id="PF06466">
    <property type="entry name" value="PCAF_N"/>
    <property type="match status" value="1"/>
</dbReference>
<organism evidence="17 18">
    <name type="scientific">Bos indicus x Bos taurus</name>
    <name type="common">Hybrid cattle</name>
    <dbReference type="NCBI Taxonomy" id="30522"/>
    <lineage>
        <taxon>Eukaryota</taxon>
        <taxon>Metazoa</taxon>
        <taxon>Chordata</taxon>
        <taxon>Craniata</taxon>
        <taxon>Vertebrata</taxon>
        <taxon>Euteleostomi</taxon>
        <taxon>Mammalia</taxon>
        <taxon>Eutheria</taxon>
        <taxon>Laurasiatheria</taxon>
        <taxon>Artiodactyla</taxon>
        <taxon>Ruminantia</taxon>
        <taxon>Pecora</taxon>
        <taxon>Bovidae</taxon>
        <taxon>Bovinae</taxon>
        <taxon>Bos</taxon>
    </lineage>
</organism>
<dbReference type="GO" id="GO:0005813">
    <property type="term" value="C:centrosome"/>
    <property type="evidence" value="ECO:0007669"/>
    <property type="project" value="UniProtKB-SubCell"/>
</dbReference>
<evidence type="ECO:0000256" key="14">
    <source>
        <dbReference type="SAM" id="MobiDB-lite"/>
    </source>
</evidence>
<dbReference type="InterPro" id="IPR016181">
    <property type="entry name" value="Acyl_CoA_acyltransferase"/>
</dbReference>
<evidence type="ECO:0000256" key="3">
    <source>
        <dbReference type="ARBA" id="ARBA00008607"/>
    </source>
</evidence>
<keyword evidence="9" id="KW-0206">Cytoskeleton</keyword>
<dbReference type="FunFam" id="3.40.630.30:FF:000004">
    <property type="entry name" value="Histone acetyltransferase KAT2A"/>
    <property type="match status" value="1"/>
</dbReference>
<evidence type="ECO:0000256" key="9">
    <source>
        <dbReference type="ARBA" id="ARBA00023212"/>
    </source>
</evidence>
<dbReference type="InterPro" id="IPR036427">
    <property type="entry name" value="Bromodomain-like_sf"/>
</dbReference>
<dbReference type="Proteomes" id="UP000314981">
    <property type="component" value="Chromosome 1"/>
</dbReference>
<dbReference type="PANTHER" id="PTHR45750">
    <property type="entry name" value="GH11602P"/>
    <property type="match status" value="1"/>
</dbReference>
<dbReference type="InterPro" id="IPR001487">
    <property type="entry name" value="Bromodomain"/>
</dbReference>
<dbReference type="GO" id="GO:0005634">
    <property type="term" value="C:nucleus"/>
    <property type="evidence" value="ECO:0007669"/>
    <property type="project" value="UniProtKB-SubCell"/>
</dbReference>
<dbReference type="InterPro" id="IPR037800">
    <property type="entry name" value="GCN5"/>
</dbReference>
<sequence length="947" mass="103519">MFFSLGLPLGWRKLPGSEGGWTGVEGRTGRVSPACAPAGTAWRGGGRQVPGSPSLSTPSNPRAGLAPGGRGGGAGGGARGAGRRSAGRSGEERPGGRGGPRGGGPGGRRAAPAPPSASSCGLGARRAAAGGGRRAAGGGRRAAGDGRGSRAPAPRAGRRPWRRPRPRLAAPAALRAGMSEAGGPAPGAPPLPPAPPQGPPGAAAGGAGSCGPAAAGAAAGAAEGPGGGCSARIAVKKAQLRSAPRAKKLEKLGVYSACKAEESCKCNGWKNPNPSPTPPRADLQQIIVSLTESCRSCSHALAAHVSHLENVSEEEMNRLLGIVLDVEYLFTCVHREEDADTKQVYFYLFKGVNNFVQYKFSHLPPKERQTIVELAKMFLNRINYWHLEAPSQRRLRSPNDDISGYKENYTRWLCYCNVPQFCDSLPRYETAQVFGRTLLRSVFTVMRRQLLEQARQEKDKLPLEKRTLILTHFPKFLSMLEEEVYSQNSPIWDQDFLSASSRTSQLGIQTVISPPPVAGTVSYNSSSASLEQQNGGSASPSCRGASGLEANPGEKRKMNESHVLEETKKPRVMGDIPLELIHEVMSTITDPTAMLGPETNFLSAHSARDEAARLEERRGVIEFHVVGNSLSQKPNKKVLMWLVGLQNVFSHQLPRMPKEYITRLVFDPKHKTLALIKDGRVIGGICFRMFPSQGFTEIVFCAVTSNEQVKGYGTHLMNHLKEYHIKHDILNFLTYADEYAIGYFKKQGFSKEIKIPKTKYVGYIKDYEGATLMGCELNPRIPYTEFSVIIKKQKEIIKKLIERKQAQIRKVYPGLSCFKDGVRQIPIESIPGIRETGWKPSGRERSKEARDPDQLYSTLRSILQQVKSHQSAWPFMEPVKRTEAPGYYEVIRFPMDIGHSCQRICMKEKTLQMAVELEGWFLMCKIHSECSQLRMPQLFKETTLSGV</sequence>
<evidence type="ECO:0000256" key="2">
    <source>
        <dbReference type="ARBA" id="ARBA00004300"/>
    </source>
</evidence>
<feature type="compositionally biased region" description="Polar residues" evidence="14">
    <location>
        <begin position="523"/>
        <end position="540"/>
    </location>
</feature>
<keyword evidence="18" id="KW-1185">Reference proteome</keyword>
<dbReference type="Gene3D" id="3.40.630.30">
    <property type="match status" value="1"/>
</dbReference>
<evidence type="ECO:0000256" key="11">
    <source>
        <dbReference type="ARBA" id="ARBA00023315"/>
    </source>
</evidence>
<feature type="domain" description="N-acetyltransferase" evidence="16">
    <location>
        <begin position="630"/>
        <end position="778"/>
    </location>
</feature>
<feature type="compositionally biased region" description="Polar residues" evidence="14">
    <location>
        <begin position="51"/>
        <end position="60"/>
    </location>
</feature>
<evidence type="ECO:0000256" key="7">
    <source>
        <dbReference type="ARBA" id="ARBA00023117"/>
    </source>
</evidence>
<accession>A0A4W2F5I6</accession>
<dbReference type="AlphaFoldDB" id="A0A4W2F5I6"/>
<evidence type="ECO:0000259" key="15">
    <source>
        <dbReference type="PROSITE" id="PS50014"/>
    </source>
</evidence>
<keyword evidence="6" id="KW-0805">Transcription regulation</keyword>
<dbReference type="GO" id="GO:0140672">
    <property type="term" value="C:ATAC complex"/>
    <property type="evidence" value="ECO:0007669"/>
    <property type="project" value="TreeGrafter"/>
</dbReference>
<comment type="similarity">
    <text evidence="3">Belongs to the acetyltransferase family. GCN5 subfamily.</text>
</comment>
<dbReference type="PANTHER" id="PTHR45750:SF2">
    <property type="entry name" value="HISTONE ACETYLTRANSFERASE KAT2B"/>
    <property type="match status" value="1"/>
</dbReference>
<keyword evidence="9" id="KW-0963">Cytoplasm</keyword>
<evidence type="ECO:0000256" key="1">
    <source>
        <dbReference type="ARBA" id="ARBA00004123"/>
    </source>
</evidence>
<evidence type="ECO:0000259" key="16">
    <source>
        <dbReference type="PROSITE" id="PS51186"/>
    </source>
</evidence>
<evidence type="ECO:0000256" key="12">
    <source>
        <dbReference type="ARBA" id="ARBA00048940"/>
    </source>
</evidence>
<name>A0A4W2F5I6_BOBOX</name>
<keyword evidence="5" id="KW-0808">Transferase</keyword>
<dbReference type="Pfam" id="PF00439">
    <property type="entry name" value="Bromodomain"/>
    <property type="match status" value="1"/>
</dbReference>
<dbReference type="InterPro" id="IPR000182">
    <property type="entry name" value="GNAT_dom"/>
</dbReference>
<reference evidence="17" key="3">
    <citation type="submission" date="2025-09" db="UniProtKB">
        <authorList>
            <consortium name="Ensembl"/>
        </authorList>
    </citation>
    <scope>IDENTIFICATION</scope>
</reference>
<feature type="region of interest" description="Disordered" evidence="14">
    <location>
        <begin position="523"/>
        <end position="560"/>
    </location>
</feature>
<dbReference type="Ensembl" id="ENSBIXT00000052881.1">
    <property type="protein sequence ID" value="ENSBIXP00000044305.1"/>
    <property type="gene ID" value="ENSBIXG00000005942.1"/>
</dbReference>
<dbReference type="PROSITE" id="PS50014">
    <property type="entry name" value="BROMODOMAIN_2"/>
    <property type="match status" value="1"/>
</dbReference>